<keyword evidence="2" id="KW-0812">Transmembrane</keyword>
<feature type="transmembrane region" description="Helical" evidence="2">
    <location>
        <begin position="374"/>
        <end position="397"/>
    </location>
</feature>
<dbReference type="Proteomes" id="UP000193558">
    <property type="component" value="Unassembled WGS sequence"/>
</dbReference>
<dbReference type="CDD" id="cd17332">
    <property type="entry name" value="MFS_MelB_like"/>
    <property type="match status" value="1"/>
</dbReference>
<proteinExistence type="inferred from homology"/>
<dbReference type="GO" id="GO:0015293">
    <property type="term" value="F:symporter activity"/>
    <property type="evidence" value="ECO:0007669"/>
    <property type="project" value="InterPro"/>
</dbReference>
<keyword evidence="2" id="KW-1133">Transmembrane helix</keyword>
<dbReference type="GO" id="GO:0005886">
    <property type="term" value="C:plasma membrane"/>
    <property type="evidence" value="ECO:0007669"/>
    <property type="project" value="TreeGrafter"/>
</dbReference>
<dbReference type="InterPro" id="IPR039672">
    <property type="entry name" value="MFS_2"/>
</dbReference>
<comment type="caution">
    <text evidence="3">The sequence shown here is derived from an EMBL/GenBank/DDBJ whole genome shotgun (WGS) entry which is preliminary data.</text>
</comment>
<dbReference type="InterPro" id="IPR036259">
    <property type="entry name" value="MFS_trans_sf"/>
</dbReference>
<name>A0A1X1D2Z7_9GAMM</name>
<feature type="transmembrane region" description="Helical" evidence="2">
    <location>
        <begin position="50"/>
        <end position="75"/>
    </location>
</feature>
<feature type="transmembrane region" description="Helical" evidence="2">
    <location>
        <begin position="239"/>
        <end position="262"/>
    </location>
</feature>
<feature type="transmembrane region" description="Helical" evidence="2">
    <location>
        <begin position="187"/>
        <end position="208"/>
    </location>
</feature>
<reference evidence="3 4" key="1">
    <citation type="journal article" date="2017" name="Antonie Van Leeuwenhoek">
        <title>Phylogenomic resolution of the bacterial genus Pantoea and its relationship with Erwinia and Tatumella.</title>
        <authorList>
            <person name="Palmer M."/>
            <person name="Steenkamp E.T."/>
            <person name="Coetzee M.P."/>
            <person name="Chan W.Y."/>
            <person name="van Zyl E."/>
            <person name="De Maayer P."/>
            <person name="Coutinho T.A."/>
            <person name="Blom J."/>
            <person name="Smits T.H."/>
            <person name="Duffy B."/>
            <person name="Venter S.N."/>
        </authorList>
    </citation>
    <scope>NUCLEOTIDE SEQUENCE [LARGE SCALE GENOMIC DNA]</scope>
    <source>
        <strain evidence="3 4">LMG 26275</strain>
    </source>
</reference>
<dbReference type="PANTHER" id="PTHR11328">
    <property type="entry name" value="MAJOR FACILITATOR SUPERFAMILY DOMAIN-CONTAINING PROTEIN"/>
    <property type="match status" value="1"/>
</dbReference>
<dbReference type="PANTHER" id="PTHR11328:SF24">
    <property type="entry name" value="MAJOR FACILITATOR SUPERFAMILY (MFS) PROFILE DOMAIN-CONTAINING PROTEIN"/>
    <property type="match status" value="1"/>
</dbReference>
<dbReference type="Pfam" id="PF13347">
    <property type="entry name" value="MFS_2"/>
    <property type="match status" value="1"/>
</dbReference>
<dbReference type="SUPFAM" id="SSF103473">
    <property type="entry name" value="MFS general substrate transporter"/>
    <property type="match status" value="1"/>
</dbReference>
<evidence type="ECO:0000313" key="3">
    <source>
        <dbReference type="EMBL" id="ORM71043.1"/>
    </source>
</evidence>
<dbReference type="RefSeq" id="WP_084932160.1">
    <property type="nucleotide sequence ID" value="NZ_MLFR01000002.1"/>
</dbReference>
<feature type="transmembrane region" description="Helical" evidence="2">
    <location>
        <begin position="20"/>
        <end position="44"/>
    </location>
</feature>
<evidence type="ECO:0000256" key="2">
    <source>
        <dbReference type="SAM" id="Phobius"/>
    </source>
</evidence>
<feature type="transmembrane region" description="Helical" evidence="2">
    <location>
        <begin position="87"/>
        <end position="105"/>
    </location>
</feature>
<dbReference type="Gene3D" id="1.20.1250.20">
    <property type="entry name" value="MFS general substrate transporter like domains"/>
    <property type="match status" value="2"/>
</dbReference>
<feature type="transmembrane region" description="Helical" evidence="2">
    <location>
        <begin position="157"/>
        <end position="181"/>
    </location>
</feature>
<dbReference type="NCBIfam" id="TIGR00792">
    <property type="entry name" value="gph"/>
    <property type="match status" value="1"/>
</dbReference>
<feature type="transmembrane region" description="Helical" evidence="2">
    <location>
        <begin position="274"/>
        <end position="293"/>
    </location>
</feature>
<organism evidence="3 4">
    <name type="scientific">Pantoea rwandensis</name>
    <dbReference type="NCBI Taxonomy" id="1076550"/>
    <lineage>
        <taxon>Bacteria</taxon>
        <taxon>Pseudomonadati</taxon>
        <taxon>Pseudomonadota</taxon>
        <taxon>Gammaproteobacteria</taxon>
        <taxon>Enterobacterales</taxon>
        <taxon>Erwiniaceae</taxon>
        <taxon>Pantoea</taxon>
    </lineage>
</organism>
<evidence type="ECO:0000256" key="1">
    <source>
        <dbReference type="ARBA" id="ARBA00009617"/>
    </source>
</evidence>
<feature type="transmembrane region" description="Helical" evidence="2">
    <location>
        <begin position="117"/>
        <end position="145"/>
    </location>
</feature>
<keyword evidence="2" id="KW-0472">Membrane</keyword>
<feature type="transmembrane region" description="Helical" evidence="2">
    <location>
        <begin position="417"/>
        <end position="437"/>
    </location>
</feature>
<sequence>MMIQNSPSQDLQRVGTRERLAFGVGDYGTNLTYTLMVTFLAFYYTDVVGISALLVGSLMFFARVLDGIICIYVGIRIDKTRSRLGKARPWVLWTAVPFGLSAFLMSTVPDVSYTLKVVYVCITYLLTNIMFTANNIAYGSLLALITRDNYQRGMLSVFRKGFSTCGSLTVGVLTLPLVAFFGNSSTSWIIVFAIFGVFTAVFLLLTALGTRERVEPVSSDNSQRINARQVARSVMANRYWLIIFFYLMITFTSLTALSAVGVYYSKYVLSDVTLIAYISMAQYIPGLLTLMIIPTLLKKLGKRRLAMLGLSVCCIAYLLPLFNKQDALFVIMATAVRSVGFCGIGATMFALLADTIDYGEWRTGLRIEGILFSAGTLGQTLGMGLGTASVGWILGAAGFVSGGSTPQSETVITTIEFLFIFFPLILAALNLALLWFYKLDNFYHQVAQDLSAGRYQQGEESEFAATDNSLLSPK</sequence>
<dbReference type="OrthoDB" id="181905at2"/>
<feature type="transmembrane region" description="Helical" evidence="2">
    <location>
        <begin position="305"/>
        <end position="322"/>
    </location>
</feature>
<dbReference type="EMBL" id="MLFR01000002">
    <property type="protein sequence ID" value="ORM71043.1"/>
    <property type="molecule type" value="Genomic_DNA"/>
</dbReference>
<dbReference type="InterPro" id="IPR001927">
    <property type="entry name" value="Na/Gal_symport"/>
</dbReference>
<evidence type="ECO:0000313" key="4">
    <source>
        <dbReference type="Proteomes" id="UP000193558"/>
    </source>
</evidence>
<dbReference type="GO" id="GO:0008643">
    <property type="term" value="P:carbohydrate transport"/>
    <property type="evidence" value="ECO:0007669"/>
    <property type="project" value="InterPro"/>
</dbReference>
<accession>A0A1X1D2Z7</accession>
<gene>
    <name evidence="3" type="ORF">HA51_03880</name>
</gene>
<comment type="similarity">
    <text evidence="1">Belongs to the sodium:galactoside symporter (TC 2.A.2) family.</text>
</comment>
<feature type="transmembrane region" description="Helical" evidence="2">
    <location>
        <begin position="328"/>
        <end position="353"/>
    </location>
</feature>
<protein>
    <submittedName>
        <fullName evidence="3">MFS transporter</fullName>
    </submittedName>
</protein>
<dbReference type="GO" id="GO:0006814">
    <property type="term" value="P:sodium ion transport"/>
    <property type="evidence" value="ECO:0007669"/>
    <property type="project" value="InterPro"/>
</dbReference>
<dbReference type="AlphaFoldDB" id="A0A1X1D2Z7"/>